<dbReference type="InterPro" id="IPR024096">
    <property type="entry name" value="NO_sig/Golgi_transp_ligand-bd"/>
</dbReference>
<dbReference type="SUPFAM" id="SSF111126">
    <property type="entry name" value="Ligand-binding domain in the NO signalling and Golgi transport"/>
    <property type="match status" value="1"/>
</dbReference>
<dbReference type="Gene3D" id="3.30.450.260">
    <property type="entry name" value="Haem NO binding associated domain"/>
    <property type="match status" value="1"/>
</dbReference>
<dbReference type="GO" id="GO:0070482">
    <property type="term" value="P:response to oxygen levels"/>
    <property type="evidence" value="ECO:0007669"/>
    <property type="project" value="TreeGrafter"/>
</dbReference>
<evidence type="ECO:0000256" key="5">
    <source>
        <dbReference type="ARBA" id="ARBA00023134"/>
    </source>
</evidence>
<evidence type="ECO:0000256" key="4">
    <source>
        <dbReference type="ARBA" id="ARBA00022741"/>
    </source>
</evidence>
<evidence type="ECO:0000256" key="6">
    <source>
        <dbReference type="ARBA" id="ARBA00023239"/>
    </source>
</evidence>
<comment type="similarity">
    <text evidence="8">Belongs to the adenylyl cyclase class-4/guanylyl cyclase family.</text>
</comment>
<dbReference type="InterPro" id="IPR029787">
    <property type="entry name" value="Nucleotide_cyclase"/>
</dbReference>
<dbReference type="PANTHER" id="PTHR45655">
    <property type="entry name" value="GUANYLATE CYCLASE SOLUBLE SUBUNIT BETA-2"/>
    <property type="match status" value="1"/>
</dbReference>
<evidence type="ECO:0000256" key="7">
    <source>
        <dbReference type="ARBA" id="ARBA00023293"/>
    </source>
</evidence>
<comment type="subcellular location">
    <subcellularLocation>
        <location evidence="1">Cytoplasm</location>
    </subcellularLocation>
</comment>
<keyword evidence="9" id="KW-0175">Coiled coil</keyword>
<feature type="domain" description="Guanylate cyclase" evidence="10">
    <location>
        <begin position="581"/>
        <end position="709"/>
    </location>
</feature>
<evidence type="ECO:0000313" key="11">
    <source>
        <dbReference type="EMBL" id="EPQ14361.1"/>
    </source>
</evidence>
<reference evidence="11 12" key="1">
    <citation type="journal article" date="2013" name="Nat. Commun.">
        <title>Genome analysis reveals insights into physiology and longevity of the Brandt's bat Myotis brandtii.</title>
        <authorList>
            <person name="Seim I."/>
            <person name="Fang X."/>
            <person name="Xiong Z."/>
            <person name="Lobanov A.V."/>
            <person name="Huang Z."/>
            <person name="Ma S."/>
            <person name="Feng Y."/>
            <person name="Turanov A.A."/>
            <person name="Zhu Y."/>
            <person name="Lenz T.L."/>
            <person name="Gerashchenko M.V."/>
            <person name="Fan D."/>
            <person name="Hee Yim S."/>
            <person name="Yao X."/>
            <person name="Jordan D."/>
            <person name="Xiong Y."/>
            <person name="Ma Y."/>
            <person name="Lyapunov A.N."/>
            <person name="Chen G."/>
            <person name="Kulakova O.I."/>
            <person name="Sun Y."/>
            <person name="Lee S.G."/>
            <person name="Bronson R.T."/>
            <person name="Moskalev A.A."/>
            <person name="Sunyaev S.R."/>
            <person name="Zhang G."/>
            <person name="Krogh A."/>
            <person name="Wang J."/>
            <person name="Gladyshev V.N."/>
        </authorList>
    </citation>
    <scope>NUCLEOTIDE SEQUENCE [LARGE SCALE GENOMIC DNA]</scope>
</reference>
<dbReference type="GO" id="GO:0020037">
    <property type="term" value="F:heme binding"/>
    <property type="evidence" value="ECO:0007669"/>
    <property type="project" value="InterPro"/>
</dbReference>
<dbReference type="FunFam" id="3.90.1520.10:FF:000006">
    <property type="entry name" value="guanylate cyclase soluble subunit beta-2-like"/>
    <property type="match status" value="1"/>
</dbReference>
<sequence>MVLVVLAPQGFRRNCPQGLALMMCTAGEADGRSHTRTHGTALLFVPSVVKGPTASSCLEASDKLLISLWTPGPLQDGLPEMLGICLNNGTDRTFWGPCAPPGLPGPEDSCCGNMYGFINTCLQSLLIEKFGEETWEKLKNSAEVQDAFMTYTVYDDIITIKLIQEACKILGVSMEAILKLFGEYFFKFCKKSGYDRMLRTLGGDLTEFIENLDALHSYLALSYREMNAPSFRLEKGADQEMLLHYYSDRSGLCHIVPGIIEAVAKDFFNIDVSMDILDMNKEAERTGKMEHVVFLIVQKPHRQIRRAKPNRLQDGQDNQGDQEALQAAFLRMKEKYLSISVCPVKKSRWEVVRSIVMFGKGHLLNTFVPLYPEQLWIEVKTFCNAFPFHVVFDESLRVKQMGVNIQKYVPGLQTQKIRLDEYFSIIHPQVTFNISSICKFINSQFVLKARREMMPEAWKRQPTLKLRGQMIWMESVRCMIYLCSPKLRSLQELEERQMHLSDLAPHDTTRDLILLNQQRLAEMELSTQLERKKEELRILSKHLAIEKKKTETLLYAMLPEHVANQLKEGKKVDAGEFKTCTILFSDVVTFTNICAACEPIQIVNMLNSMYSKFDRLTSVHEVYKVETIGDAYMVVGGVPVPIGSHAQRVANFALGMRISAKEVINPVTGESIQIRVGIHTGPVLAGVVGDKMPRYCLFGDTVNTASRMESHGLPDKVHLSPTAYRALENQGFEIIKRGEIQVKGKGKMTTYFLIQNLNASEDEIMGRPQTLLDHKGASAQDSQDSKTAAVTGVMRYADSQQLLPQRDAGRGECQSSHKGPALCCGWRGLRAQSAAPGSQKEPAAQLMPSLGSWAGSLGLAAYCILNKFFNAFPTHSPPHPNCPREAPLSISNAQKN</sequence>
<dbReference type="Gene3D" id="3.30.70.1230">
    <property type="entry name" value="Nucleotide cyclase"/>
    <property type="match status" value="1"/>
</dbReference>
<evidence type="ECO:0000256" key="3">
    <source>
        <dbReference type="ARBA" id="ARBA00022490"/>
    </source>
</evidence>
<dbReference type="SMART" id="SM00044">
    <property type="entry name" value="CYCc"/>
    <property type="match status" value="1"/>
</dbReference>
<gene>
    <name evidence="11" type="ORF">D623_10015827</name>
</gene>
<keyword evidence="7" id="KW-0141">cGMP biosynthesis</keyword>
<feature type="coiled-coil region" evidence="9">
    <location>
        <begin position="515"/>
        <end position="549"/>
    </location>
</feature>
<dbReference type="GO" id="GO:0004383">
    <property type="term" value="F:guanylate cyclase activity"/>
    <property type="evidence" value="ECO:0007669"/>
    <property type="project" value="UniProtKB-EC"/>
</dbReference>
<dbReference type="Pfam" id="PF07701">
    <property type="entry name" value="HNOBA"/>
    <property type="match status" value="1"/>
</dbReference>
<proteinExistence type="inferred from homology"/>
<dbReference type="InterPro" id="IPR011645">
    <property type="entry name" value="HNOB_dom_associated"/>
</dbReference>
<dbReference type="Proteomes" id="UP000052978">
    <property type="component" value="Unassembled WGS sequence"/>
</dbReference>
<evidence type="ECO:0000256" key="9">
    <source>
        <dbReference type="SAM" id="Coils"/>
    </source>
</evidence>
<dbReference type="InterPro" id="IPR001054">
    <property type="entry name" value="A/G_cyclase"/>
</dbReference>
<evidence type="ECO:0000259" key="10">
    <source>
        <dbReference type="PROSITE" id="PS50125"/>
    </source>
</evidence>
<accession>S7NBF6</accession>
<dbReference type="Gene3D" id="6.10.250.780">
    <property type="match status" value="1"/>
</dbReference>
<dbReference type="eggNOG" id="KOG4171">
    <property type="taxonomic scope" value="Eukaryota"/>
</dbReference>
<dbReference type="InterPro" id="IPR038158">
    <property type="entry name" value="H-NOX_domain_sf"/>
</dbReference>
<keyword evidence="3" id="KW-0963">Cytoplasm</keyword>
<dbReference type="GO" id="GO:0019934">
    <property type="term" value="P:cGMP-mediated signaling"/>
    <property type="evidence" value="ECO:0007669"/>
    <property type="project" value="TreeGrafter"/>
</dbReference>
<dbReference type="Gene3D" id="3.90.1520.10">
    <property type="entry name" value="H-NOX domain"/>
    <property type="match status" value="1"/>
</dbReference>
<dbReference type="PROSITE" id="PS50125">
    <property type="entry name" value="GUANYLATE_CYCLASE_2"/>
    <property type="match status" value="1"/>
</dbReference>
<dbReference type="FunFam" id="3.30.450.260:FF:000002">
    <property type="entry name" value="guanylate cyclase soluble subunit alpha-2"/>
    <property type="match status" value="1"/>
</dbReference>
<evidence type="ECO:0000313" key="12">
    <source>
        <dbReference type="Proteomes" id="UP000052978"/>
    </source>
</evidence>
<dbReference type="FunFam" id="3.30.70.1230:FF:000007">
    <property type="entry name" value="Guanylate cyclase soluble subunit alpha-3"/>
    <property type="match status" value="1"/>
</dbReference>
<dbReference type="GO" id="GO:0005525">
    <property type="term" value="F:GTP binding"/>
    <property type="evidence" value="ECO:0007669"/>
    <property type="project" value="UniProtKB-KW"/>
</dbReference>
<dbReference type="InterPro" id="IPR011644">
    <property type="entry name" value="Heme_NO-bd"/>
</dbReference>
<dbReference type="SUPFAM" id="SSF55073">
    <property type="entry name" value="Nucleotide cyclase"/>
    <property type="match status" value="1"/>
</dbReference>
<organism evidence="11 12">
    <name type="scientific">Myotis brandtii</name>
    <name type="common">Brandt's bat</name>
    <dbReference type="NCBI Taxonomy" id="109478"/>
    <lineage>
        <taxon>Eukaryota</taxon>
        <taxon>Metazoa</taxon>
        <taxon>Chordata</taxon>
        <taxon>Craniata</taxon>
        <taxon>Vertebrata</taxon>
        <taxon>Euteleostomi</taxon>
        <taxon>Mammalia</taxon>
        <taxon>Eutheria</taxon>
        <taxon>Laurasiatheria</taxon>
        <taxon>Chiroptera</taxon>
        <taxon>Yangochiroptera</taxon>
        <taxon>Vespertilionidae</taxon>
        <taxon>Myotis</taxon>
    </lineage>
</organism>
<dbReference type="EC" id="4.6.1.2" evidence="2"/>
<name>S7NBF6_MYOBR</name>
<evidence type="ECO:0000256" key="2">
    <source>
        <dbReference type="ARBA" id="ARBA00012202"/>
    </source>
</evidence>
<evidence type="ECO:0000256" key="1">
    <source>
        <dbReference type="ARBA" id="ARBA00004496"/>
    </source>
</evidence>
<dbReference type="PROSITE" id="PS00452">
    <property type="entry name" value="GUANYLATE_CYCLASE_1"/>
    <property type="match status" value="1"/>
</dbReference>
<dbReference type="GO" id="GO:0008074">
    <property type="term" value="C:guanylate cyclase complex, soluble"/>
    <property type="evidence" value="ECO:0007669"/>
    <property type="project" value="TreeGrafter"/>
</dbReference>
<protein>
    <recommendedName>
        <fullName evidence="2">guanylate cyclase</fullName>
        <ecNumber evidence="2">4.6.1.2</ecNumber>
    </recommendedName>
</protein>
<keyword evidence="4" id="KW-0547">Nucleotide-binding</keyword>
<keyword evidence="12" id="KW-1185">Reference proteome</keyword>
<keyword evidence="6 8" id="KW-0456">Lyase</keyword>
<dbReference type="InterPro" id="IPR042463">
    <property type="entry name" value="HNOB_dom_associated_sf"/>
</dbReference>
<dbReference type="AlphaFoldDB" id="S7NBF6"/>
<dbReference type="Pfam" id="PF00211">
    <property type="entry name" value="Guanylate_cyc"/>
    <property type="match status" value="1"/>
</dbReference>
<keyword evidence="5" id="KW-0342">GTP-binding</keyword>
<evidence type="ECO:0000256" key="8">
    <source>
        <dbReference type="RuleBase" id="RU000405"/>
    </source>
</evidence>
<dbReference type="CDD" id="cd07302">
    <property type="entry name" value="CHD"/>
    <property type="match status" value="1"/>
</dbReference>
<dbReference type="EMBL" id="KE163906">
    <property type="protein sequence ID" value="EPQ14361.1"/>
    <property type="molecule type" value="Genomic_DNA"/>
</dbReference>
<dbReference type="InterPro" id="IPR018297">
    <property type="entry name" value="A/G_cyclase_CS"/>
</dbReference>
<dbReference type="PANTHER" id="PTHR45655:SF17">
    <property type="entry name" value="GUANYLATE CYCLASE SOLUBLE SUBUNIT BETA-2"/>
    <property type="match status" value="1"/>
</dbReference>
<dbReference type="Pfam" id="PF07700">
    <property type="entry name" value="HNOB"/>
    <property type="match status" value="1"/>
</dbReference>